<evidence type="ECO:0000313" key="7">
    <source>
        <dbReference type="EMBL" id="ROO36395.1"/>
    </source>
</evidence>
<comment type="caution">
    <text evidence="7">The sequence shown here is derived from an EMBL/GenBank/DDBJ whole genome shotgun (WGS) entry which is preliminary data.</text>
</comment>
<evidence type="ECO:0000256" key="1">
    <source>
        <dbReference type="ARBA" id="ARBA00022617"/>
    </source>
</evidence>
<accession>A0A423Q8Q3</accession>
<evidence type="ECO:0000256" key="3">
    <source>
        <dbReference type="ARBA" id="ARBA00023004"/>
    </source>
</evidence>
<dbReference type="RefSeq" id="WP_123589778.1">
    <property type="nucleotide sequence ID" value="NZ_AYKF01000020.1"/>
</dbReference>
<dbReference type="InterPro" id="IPR036909">
    <property type="entry name" value="Cyt_c-like_dom_sf"/>
</dbReference>
<dbReference type="GO" id="GO:0020037">
    <property type="term" value="F:heme binding"/>
    <property type="evidence" value="ECO:0007669"/>
    <property type="project" value="InterPro"/>
</dbReference>
<proteinExistence type="predicted"/>
<dbReference type="PANTHER" id="PTHR33751:SF11">
    <property type="entry name" value="BLL4483 PROTEIN"/>
    <property type="match status" value="1"/>
</dbReference>
<reference evidence="7 8" key="1">
    <citation type="submission" date="2013-10" db="EMBL/GenBank/DDBJ databases">
        <title>Salinisphaera halophila YIM 95161 Genome Sequencing.</title>
        <authorList>
            <person name="Lai Q."/>
            <person name="Li C."/>
            <person name="Shao Z."/>
        </authorList>
    </citation>
    <scope>NUCLEOTIDE SEQUENCE [LARGE SCALE GENOMIC DNA]</scope>
    <source>
        <strain evidence="7 8">YIM 95161</strain>
    </source>
</reference>
<dbReference type="Gene3D" id="1.10.760.10">
    <property type="entry name" value="Cytochrome c-like domain"/>
    <property type="match status" value="1"/>
</dbReference>
<sequence length="140" mass="14558">MHGSKHWLLTAAMIATGSAAAQPSGQTIANEGLGSDAAPCTSCHGADGGGNPAAGFPRLAGIGARYLSEQLDAFASGARDNAVMKPIAQALSEAQRLLALLLEHYPNRALTDFQVYDLPAFLALQSLTSWNLRRPRGGSV</sequence>
<dbReference type="OrthoDB" id="9773456at2"/>
<feature type="chain" id="PRO_5019483122" evidence="5">
    <location>
        <begin position="22"/>
        <end position="140"/>
    </location>
</feature>
<dbReference type="SUPFAM" id="SSF46626">
    <property type="entry name" value="Cytochrome c"/>
    <property type="match status" value="1"/>
</dbReference>
<dbReference type="PANTHER" id="PTHR33751">
    <property type="entry name" value="CBB3-TYPE CYTOCHROME C OXIDASE SUBUNIT FIXP"/>
    <property type="match status" value="1"/>
</dbReference>
<keyword evidence="2 4" id="KW-0479">Metal-binding</keyword>
<dbReference type="GO" id="GO:0009055">
    <property type="term" value="F:electron transfer activity"/>
    <property type="evidence" value="ECO:0007669"/>
    <property type="project" value="InterPro"/>
</dbReference>
<evidence type="ECO:0000256" key="2">
    <source>
        <dbReference type="ARBA" id="ARBA00022723"/>
    </source>
</evidence>
<evidence type="ECO:0000313" key="8">
    <source>
        <dbReference type="Proteomes" id="UP000285123"/>
    </source>
</evidence>
<dbReference type="EMBL" id="AYKF01000020">
    <property type="protein sequence ID" value="ROO36395.1"/>
    <property type="molecule type" value="Genomic_DNA"/>
</dbReference>
<dbReference type="InterPro" id="IPR009056">
    <property type="entry name" value="Cyt_c-like_dom"/>
</dbReference>
<keyword evidence="1 4" id="KW-0349">Heme</keyword>
<feature type="domain" description="Cytochrome c" evidence="6">
    <location>
        <begin position="20"/>
        <end position="126"/>
    </location>
</feature>
<evidence type="ECO:0000259" key="6">
    <source>
        <dbReference type="PROSITE" id="PS51007"/>
    </source>
</evidence>
<dbReference type="AlphaFoldDB" id="A0A423Q8Q3"/>
<dbReference type="Pfam" id="PF00034">
    <property type="entry name" value="Cytochrom_C"/>
    <property type="match status" value="1"/>
</dbReference>
<dbReference type="Proteomes" id="UP000285123">
    <property type="component" value="Unassembled WGS sequence"/>
</dbReference>
<dbReference type="InterPro" id="IPR050597">
    <property type="entry name" value="Cytochrome_c_Oxidase_Subunit"/>
</dbReference>
<protein>
    <submittedName>
        <fullName evidence="7">Cytochrome C</fullName>
    </submittedName>
</protein>
<dbReference type="GO" id="GO:0046872">
    <property type="term" value="F:metal ion binding"/>
    <property type="evidence" value="ECO:0007669"/>
    <property type="project" value="UniProtKB-KW"/>
</dbReference>
<keyword evidence="3 4" id="KW-0408">Iron</keyword>
<keyword evidence="5" id="KW-0732">Signal</keyword>
<feature type="signal peptide" evidence="5">
    <location>
        <begin position="1"/>
        <end position="21"/>
    </location>
</feature>
<dbReference type="PROSITE" id="PS51007">
    <property type="entry name" value="CYTC"/>
    <property type="match status" value="1"/>
</dbReference>
<organism evidence="7 8">
    <name type="scientific">Salinisphaera orenii YIM 95161</name>
    <dbReference type="NCBI Taxonomy" id="1051139"/>
    <lineage>
        <taxon>Bacteria</taxon>
        <taxon>Pseudomonadati</taxon>
        <taxon>Pseudomonadota</taxon>
        <taxon>Gammaproteobacteria</taxon>
        <taxon>Salinisphaerales</taxon>
        <taxon>Salinisphaeraceae</taxon>
        <taxon>Salinisphaera</taxon>
    </lineage>
</organism>
<name>A0A423Q8Q3_9GAMM</name>
<gene>
    <name evidence="7" type="ORF">SAHL_02180</name>
</gene>
<evidence type="ECO:0000256" key="4">
    <source>
        <dbReference type="PROSITE-ProRule" id="PRU00433"/>
    </source>
</evidence>
<evidence type="ECO:0000256" key="5">
    <source>
        <dbReference type="SAM" id="SignalP"/>
    </source>
</evidence>